<dbReference type="EMBL" id="JAACJM010000071">
    <property type="protein sequence ID" value="KAF5351377.1"/>
    <property type="molecule type" value="Genomic_DNA"/>
</dbReference>
<feature type="transmembrane region" description="Helical" evidence="2">
    <location>
        <begin position="206"/>
        <end position="229"/>
    </location>
</feature>
<comment type="caution">
    <text evidence="3">The sequence shown here is derived from an EMBL/GenBank/DDBJ whole genome shotgun (WGS) entry which is preliminary data.</text>
</comment>
<feature type="transmembrane region" description="Helical" evidence="2">
    <location>
        <begin position="235"/>
        <end position="254"/>
    </location>
</feature>
<accession>A0A8H5D0F4</accession>
<reference evidence="3 4" key="1">
    <citation type="journal article" date="2020" name="ISME J.">
        <title>Uncovering the hidden diversity of litter-decomposition mechanisms in mushroom-forming fungi.</title>
        <authorList>
            <person name="Floudas D."/>
            <person name="Bentzer J."/>
            <person name="Ahren D."/>
            <person name="Johansson T."/>
            <person name="Persson P."/>
            <person name="Tunlid A."/>
        </authorList>
    </citation>
    <scope>NUCLEOTIDE SEQUENCE [LARGE SCALE GENOMIC DNA]</scope>
    <source>
        <strain evidence="3 4">CBS 291.85</strain>
    </source>
</reference>
<sequence length="384" mass="43665">MSFWSPSASSKWAEDVAMASVNDRKASAKSRPVDLPVPITQTQPPPKTLPGRVISSIKSLCSQLNSGVRERLATPSTGNFVVHENLRGRALGLKEDDDLEAPKRLQGDDEEVDEVVVDLLWMNSAKASSASDDGDSTSTSHSELQRELFTPASYPRQSGFGVLRMPWLFSRAVVWPLVKQFFDSRFKDRDVEMEYRKEDWVHSKRLALWASIFFILNWIFGAIFIPAPAVLADKIYYYAFEPIFSLPLFLMCAYDWPRDHSNYYQVYLTIATWTWSYYQVLFGFLCGYSGDNNLFTCGSKDFLSTFYYTTALQTIALFGTGLKRLPTLVGGTVFLVLSAVLIIPKRDAWARNVINFALFQIFILYVHYRREQAGFVHSLNNHSV</sequence>
<feature type="transmembrane region" description="Helical" evidence="2">
    <location>
        <begin position="325"/>
        <end position="343"/>
    </location>
</feature>
<keyword evidence="2" id="KW-0812">Transmembrane</keyword>
<feature type="transmembrane region" description="Helical" evidence="2">
    <location>
        <begin position="266"/>
        <end position="290"/>
    </location>
</feature>
<dbReference type="OrthoDB" id="3065313at2759"/>
<dbReference type="Proteomes" id="UP000559256">
    <property type="component" value="Unassembled WGS sequence"/>
</dbReference>
<name>A0A8H5D0F4_9AGAR</name>
<feature type="transmembrane region" description="Helical" evidence="2">
    <location>
        <begin position="349"/>
        <end position="368"/>
    </location>
</feature>
<gene>
    <name evidence="3" type="ORF">D9758_008036</name>
</gene>
<keyword evidence="2" id="KW-1133">Transmembrane helix</keyword>
<feature type="transmembrane region" description="Helical" evidence="2">
    <location>
        <begin position="302"/>
        <end position="318"/>
    </location>
</feature>
<evidence type="ECO:0000256" key="1">
    <source>
        <dbReference type="SAM" id="MobiDB-lite"/>
    </source>
</evidence>
<protein>
    <submittedName>
        <fullName evidence="3">Uncharacterized protein</fullName>
    </submittedName>
</protein>
<keyword evidence="4" id="KW-1185">Reference proteome</keyword>
<proteinExistence type="predicted"/>
<feature type="region of interest" description="Disordered" evidence="1">
    <location>
        <begin position="21"/>
        <end position="51"/>
    </location>
</feature>
<dbReference type="AlphaFoldDB" id="A0A8H5D0F4"/>
<evidence type="ECO:0000313" key="3">
    <source>
        <dbReference type="EMBL" id="KAF5351377.1"/>
    </source>
</evidence>
<keyword evidence="2" id="KW-0472">Membrane</keyword>
<organism evidence="3 4">
    <name type="scientific">Tetrapyrgos nigripes</name>
    <dbReference type="NCBI Taxonomy" id="182062"/>
    <lineage>
        <taxon>Eukaryota</taxon>
        <taxon>Fungi</taxon>
        <taxon>Dikarya</taxon>
        <taxon>Basidiomycota</taxon>
        <taxon>Agaricomycotina</taxon>
        <taxon>Agaricomycetes</taxon>
        <taxon>Agaricomycetidae</taxon>
        <taxon>Agaricales</taxon>
        <taxon>Marasmiineae</taxon>
        <taxon>Marasmiaceae</taxon>
        <taxon>Tetrapyrgos</taxon>
    </lineage>
</organism>
<evidence type="ECO:0000313" key="4">
    <source>
        <dbReference type="Proteomes" id="UP000559256"/>
    </source>
</evidence>
<evidence type="ECO:0000256" key="2">
    <source>
        <dbReference type="SAM" id="Phobius"/>
    </source>
</evidence>